<evidence type="ECO:0000256" key="1">
    <source>
        <dbReference type="ARBA" id="ARBA00006354"/>
    </source>
</evidence>
<dbReference type="InterPro" id="IPR004482">
    <property type="entry name" value="Mg_chelat-rel"/>
</dbReference>
<dbReference type="PANTHER" id="PTHR32039">
    <property type="entry name" value="MAGNESIUM-CHELATASE SUBUNIT CHLI"/>
    <property type="match status" value="1"/>
</dbReference>
<comment type="similarity">
    <text evidence="1">Belongs to the Mg-chelatase subunits D/I family. ComM subfamily.</text>
</comment>
<organism evidence="5">
    <name type="scientific">freshwater metagenome</name>
    <dbReference type="NCBI Taxonomy" id="449393"/>
    <lineage>
        <taxon>unclassified sequences</taxon>
        <taxon>metagenomes</taxon>
        <taxon>ecological metagenomes</taxon>
    </lineage>
</organism>
<dbReference type="InterPro" id="IPR014721">
    <property type="entry name" value="Ribsml_uS5_D2-typ_fold_subgr"/>
</dbReference>
<sequence>MIVQTTTFAIDGLDSRRVSVEADLRRGLPSFTIVGLADRAVGEARERVRAALVNSGFEFPLRRLTVNLAPADLRKVGPGFDLAIACAILAASGQLDPKLTEGCAFFGELSLGGGLRGCRGALAVAEGALRTGARRLIAASDSAAEAALVTGLDVVPLLRLGEIGEALAGEASAVAHAHTASVAGRGHGPDLSDVRGHKSAIQALTIAAAGGHNLLLKGPPGTGKTMLARRLGGILPPLSGAEALEVTRIQSIAGVGTAGELATERPFRAPHHTVSYAGMVGGGSSPAPGEVTLAHRGVLFLDELSEFNRRALEALRQPLEDGEVTIVRGQRAIKFPSRFALVAATNPCLCGRGGSACRCSEPELARHRQRLSGPLLDRIDLVVGVERPSSAALERPPVSSSAQVSAAVAKAHAIQMKRSGCINAQLPSANLADSTACSEGALKILRRAYDGGGLSARGRDRALRVARTVADLAGEPSISSHALALALGFRHDAETLAGR</sequence>
<evidence type="ECO:0000256" key="2">
    <source>
        <dbReference type="ARBA" id="ARBA00022741"/>
    </source>
</evidence>
<dbReference type="SUPFAM" id="SSF54211">
    <property type="entry name" value="Ribosomal protein S5 domain 2-like"/>
    <property type="match status" value="1"/>
</dbReference>
<dbReference type="InterPro" id="IPR045006">
    <property type="entry name" value="CHLI-like"/>
</dbReference>
<dbReference type="InterPro" id="IPR001208">
    <property type="entry name" value="MCM_dom"/>
</dbReference>
<dbReference type="Pfam" id="PF13335">
    <property type="entry name" value="Mg_chelatase_C"/>
    <property type="match status" value="1"/>
</dbReference>
<dbReference type="InterPro" id="IPR027417">
    <property type="entry name" value="P-loop_NTPase"/>
</dbReference>
<dbReference type="AlphaFoldDB" id="A0A6J5ZL31"/>
<keyword evidence="3" id="KW-0067">ATP-binding</keyword>
<protein>
    <submittedName>
        <fullName evidence="5">Unannotated protein</fullName>
    </submittedName>
</protein>
<evidence type="ECO:0000259" key="4">
    <source>
        <dbReference type="SMART" id="SM00382"/>
    </source>
</evidence>
<dbReference type="InterPro" id="IPR020568">
    <property type="entry name" value="Ribosomal_Su5_D2-typ_SF"/>
</dbReference>
<dbReference type="InterPro" id="IPR025158">
    <property type="entry name" value="Mg_chelat-rel_C"/>
</dbReference>
<feature type="domain" description="AAA+ ATPase" evidence="4">
    <location>
        <begin position="210"/>
        <end position="389"/>
    </location>
</feature>
<dbReference type="SMART" id="SM00382">
    <property type="entry name" value="AAA"/>
    <property type="match status" value="1"/>
</dbReference>
<dbReference type="PRINTS" id="PR01657">
    <property type="entry name" value="MCMFAMILY"/>
</dbReference>
<dbReference type="Pfam" id="PF13541">
    <property type="entry name" value="ChlI"/>
    <property type="match status" value="1"/>
</dbReference>
<evidence type="ECO:0000256" key="3">
    <source>
        <dbReference type="ARBA" id="ARBA00022840"/>
    </source>
</evidence>
<dbReference type="InterPro" id="IPR003593">
    <property type="entry name" value="AAA+_ATPase"/>
</dbReference>
<dbReference type="EMBL" id="CAESAN010000044">
    <property type="protein sequence ID" value="CAB4342158.1"/>
    <property type="molecule type" value="Genomic_DNA"/>
</dbReference>
<name>A0A6J5ZL31_9ZZZZ</name>
<dbReference type="Gene3D" id="3.30.230.10">
    <property type="match status" value="1"/>
</dbReference>
<dbReference type="PANTHER" id="PTHR32039:SF7">
    <property type="entry name" value="COMPETENCE PROTEIN COMM"/>
    <property type="match status" value="1"/>
</dbReference>
<dbReference type="NCBIfam" id="TIGR00368">
    <property type="entry name" value="YifB family Mg chelatase-like AAA ATPase"/>
    <property type="match status" value="1"/>
</dbReference>
<accession>A0A6J5ZL31</accession>
<reference evidence="5" key="1">
    <citation type="submission" date="2020-05" db="EMBL/GenBank/DDBJ databases">
        <authorList>
            <person name="Chiriac C."/>
            <person name="Salcher M."/>
            <person name="Ghai R."/>
            <person name="Kavagutti S V."/>
        </authorList>
    </citation>
    <scope>NUCLEOTIDE SEQUENCE</scope>
</reference>
<keyword evidence="2" id="KW-0547">Nucleotide-binding</keyword>
<dbReference type="InterPro" id="IPR000523">
    <property type="entry name" value="Mg_chelatse_chII-like_cat_dom"/>
</dbReference>
<dbReference type="GO" id="GO:0005524">
    <property type="term" value="F:ATP binding"/>
    <property type="evidence" value="ECO:0007669"/>
    <property type="project" value="UniProtKB-KW"/>
</dbReference>
<dbReference type="Pfam" id="PF01078">
    <property type="entry name" value="Mg_chelatase"/>
    <property type="match status" value="1"/>
</dbReference>
<proteinExistence type="inferred from homology"/>
<dbReference type="SUPFAM" id="SSF52540">
    <property type="entry name" value="P-loop containing nucleoside triphosphate hydrolases"/>
    <property type="match status" value="1"/>
</dbReference>
<dbReference type="GO" id="GO:0003677">
    <property type="term" value="F:DNA binding"/>
    <property type="evidence" value="ECO:0007669"/>
    <property type="project" value="InterPro"/>
</dbReference>
<gene>
    <name evidence="5" type="ORF">UFOPK3547_00674</name>
</gene>
<evidence type="ECO:0000313" key="5">
    <source>
        <dbReference type="EMBL" id="CAB4342158.1"/>
    </source>
</evidence>
<dbReference type="Gene3D" id="3.40.50.300">
    <property type="entry name" value="P-loop containing nucleotide triphosphate hydrolases"/>
    <property type="match status" value="1"/>
</dbReference>